<comment type="caution">
    <text evidence="1">The sequence shown here is derived from an EMBL/GenBank/DDBJ whole genome shotgun (WGS) entry which is preliminary data.</text>
</comment>
<evidence type="ECO:0000313" key="1">
    <source>
        <dbReference type="EMBL" id="KAK9158639.1"/>
    </source>
</evidence>
<dbReference type="EMBL" id="JBBNAG010000002">
    <property type="protein sequence ID" value="KAK9158639.1"/>
    <property type="molecule type" value="Genomic_DNA"/>
</dbReference>
<dbReference type="Proteomes" id="UP001419268">
    <property type="component" value="Unassembled WGS sequence"/>
</dbReference>
<reference evidence="1 2" key="1">
    <citation type="submission" date="2024-01" db="EMBL/GenBank/DDBJ databases">
        <title>Genome assemblies of Stephania.</title>
        <authorList>
            <person name="Yang L."/>
        </authorList>
    </citation>
    <scope>NUCLEOTIDE SEQUENCE [LARGE SCALE GENOMIC DNA]</scope>
    <source>
        <strain evidence="1">JXDWG</strain>
        <tissue evidence="1">Leaf</tissue>
    </source>
</reference>
<organism evidence="1 2">
    <name type="scientific">Stephania cephalantha</name>
    <dbReference type="NCBI Taxonomy" id="152367"/>
    <lineage>
        <taxon>Eukaryota</taxon>
        <taxon>Viridiplantae</taxon>
        <taxon>Streptophyta</taxon>
        <taxon>Embryophyta</taxon>
        <taxon>Tracheophyta</taxon>
        <taxon>Spermatophyta</taxon>
        <taxon>Magnoliopsida</taxon>
        <taxon>Ranunculales</taxon>
        <taxon>Menispermaceae</taxon>
        <taxon>Menispermoideae</taxon>
        <taxon>Cissampelideae</taxon>
        <taxon>Stephania</taxon>
    </lineage>
</organism>
<keyword evidence="2" id="KW-1185">Reference proteome</keyword>
<dbReference type="AlphaFoldDB" id="A0AAP0KWT0"/>
<accession>A0AAP0KWT0</accession>
<name>A0AAP0KWT0_9MAGN</name>
<gene>
    <name evidence="1" type="ORF">Scep_005213</name>
</gene>
<sequence length="49" mass="5738">MSTSHPSQKERNAKFHIICYEYPKDYRLSNASCLTPETHVLNSNKKIKK</sequence>
<evidence type="ECO:0000313" key="2">
    <source>
        <dbReference type="Proteomes" id="UP001419268"/>
    </source>
</evidence>
<proteinExistence type="predicted"/>
<protein>
    <submittedName>
        <fullName evidence="1">Uncharacterized protein</fullName>
    </submittedName>
</protein>